<sequence>MALAKGIPTDGFNNPVNGKGIRWADMFVQTELQYQGTLTGVDKRAWFMVSSVLLYGIPIVSLYIEGQERLCLAQISNTLLKQFSYNEIHNRRVALGITCVQCTPVQLEILRRAGAMPVSSRRCGMITRREAERLCKSFLGDNTPPRLPDDFAFSVQHKCAWGCRGLFLPARYNSSRAKCIKCTYCGMFFSPNKFIFHSHRITTNDRYIQPDAANFNSWRRHMTLSSHAQDEKIIHAWEDVKAMFNGGTRKRLSSPGSVAYAVEENACDSRSPDSCETDTKPRSLHEETLCSKRTMNHQYNYSTVAAAAAVVGVTAVAATVGVPFNLHRSSVLSPLQSLRNEQELSIVPLSRNFVVDYTMWQQQNQTHSKKISGSEATNGSVCPWIRPDLNVLSSAGNAIPLNVIKNEPRSGASYTGIKNRKVADGDQSDFNMSSILSSSAFKPVVASASIMSTSLYATRSNDSISNVYISPSQSTRTTTVFTHNSITAASTQRLPSEAILNTATCAFPPILNSIQLSAESEQPDFAIAIDNKNELSSGLTAEHLNTSTLSDPLYINTTICRNPNGDDDNDDDDEVVDIETTEDDLQTIYDSRNLFAHSPNDISSVSASHSHSGSPNDDVDVDGITTDVEDQIDFKSNNCSYDINISRSNLYVHHTTEKDKRSSQGMNTEEEGIRTNHIKNNEDANGSKRLSRRKCSNQQSQRQYLKKNGPTLDTDKLFSTQPSLHIPQRVTFPVFLRSHLNSFRQRHHRQPSPNTPRQLYCCDTTARSNENGVE</sequence>
<feature type="compositionally biased region" description="Basic and acidic residues" evidence="7">
    <location>
        <begin position="671"/>
        <end position="686"/>
    </location>
</feature>
<dbReference type="GO" id="GO:0005634">
    <property type="term" value="C:nucleus"/>
    <property type="evidence" value="ECO:0007669"/>
    <property type="project" value="UniProtKB-SubCell"/>
</dbReference>
<reference evidence="11" key="1">
    <citation type="journal article" date="2007" name="Nature">
        <title>Evolution of genes and genomes on the Drosophila phylogeny.</title>
        <authorList>
            <consortium name="Drosophila 12 Genomes Consortium"/>
            <person name="Clark A.G."/>
            <person name="Eisen M.B."/>
            <person name="Smith D.R."/>
            <person name="Bergman C.M."/>
            <person name="Oliver B."/>
            <person name="Markow T.A."/>
            <person name="Kaufman T.C."/>
            <person name="Kellis M."/>
            <person name="Gelbart W."/>
            <person name="Iyer V.N."/>
            <person name="Pollard D.A."/>
            <person name="Sackton T.B."/>
            <person name="Larracuente A.M."/>
            <person name="Singh N.D."/>
            <person name="Abad J.P."/>
            <person name="Abt D.N."/>
            <person name="Adryan B."/>
            <person name="Aguade M."/>
            <person name="Akashi H."/>
            <person name="Anderson W.W."/>
            <person name="Aquadro C.F."/>
            <person name="Ardell D.H."/>
            <person name="Arguello R."/>
            <person name="Artieri C.G."/>
            <person name="Barbash D.A."/>
            <person name="Barker D."/>
            <person name="Barsanti P."/>
            <person name="Batterham P."/>
            <person name="Batzoglou S."/>
            <person name="Begun D."/>
            <person name="Bhutkar A."/>
            <person name="Blanco E."/>
            <person name="Bosak S.A."/>
            <person name="Bradley R.K."/>
            <person name="Brand A.D."/>
            <person name="Brent M.R."/>
            <person name="Brooks A.N."/>
            <person name="Brown R.H."/>
            <person name="Butlin R.K."/>
            <person name="Caggese C."/>
            <person name="Calvi B.R."/>
            <person name="Bernardo de Carvalho A."/>
            <person name="Caspi A."/>
            <person name="Castrezana S."/>
            <person name="Celniker S.E."/>
            <person name="Chang J.L."/>
            <person name="Chapple C."/>
            <person name="Chatterji S."/>
            <person name="Chinwalla A."/>
            <person name="Civetta A."/>
            <person name="Clifton S.W."/>
            <person name="Comeron J.M."/>
            <person name="Costello J.C."/>
            <person name="Coyne J.A."/>
            <person name="Daub J."/>
            <person name="David R.G."/>
            <person name="Delcher A.L."/>
            <person name="Delehaunty K."/>
            <person name="Do C.B."/>
            <person name="Ebling H."/>
            <person name="Edwards K."/>
            <person name="Eickbush T."/>
            <person name="Evans J.D."/>
            <person name="Filipski A."/>
            <person name="Findeiss S."/>
            <person name="Freyhult E."/>
            <person name="Fulton L."/>
            <person name="Fulton R."/>
            <person name="Garcia A.C."/>
            <person name="Gardiner A."/>
            <person name="Garfield D.A."/>
            <person name="Garvin B.E."/>
            <person name="Gibson G."/>
            <person name="Gilbert D."/>
            <person name="Gnerre S."/>
            <person name="Godfrey J."/>
            <person name="Good R."/>
            <person name="Gotea V."/>
            <person name="Gravely B."/>
            <person name="Greenberg A.J."/>
            <person name="Griffiths-Jones S."/>
            <person name="Gross S."/>
            <person name="Guigo R."/>
            <person name="Gustafson E.A."/>
            <person name="Haerty W."/>
            <person name="Hahn M.W."/>
            <person name="Halligan D.L."/>
            <person name="Halpern A.L."/>
            <person name="Halter G.M."/>
            <person name="Han M.V."/>
            <person name="Heger A."/>
            <person name="Hillier L."/>
            <person name="Hinrichs A.S."/>
            <person name="Holmes I."/>
            <person name="Hoskins R.A."/>
            <person name="Hubisz M.J."/>
            <person name="Hultmark D."/>
            <person name="Huntley M.A."/>
            <person name="Jaffe D.B."/>
            <person name="Jagadeeshan S."/>
            <person name="Jeck W.R."/>
            <person name="Johnson J."/>
            <person name="Jones C.D."/>
            <person name="Jordan W.C."/>
            <person name="Karpen G.H."/>
            <person name="Kataoka E."/>
            <person name="Keightley P.D."/>
            <person name="Kheradpour P."/>
            <person name="Kirkness E.F."/>
            <person name="Koerich L.B."/>
            <person name="Kristiansen K."/>
            <person name="Kudrna D."/>
            <person name="Kulathinal R.J."/>
            <person name="Kumar S."/>
            <person name="Kwok R."/>
            <person name="Lander E."/>
            <person name="Langley C.H."/>
            <person name="Lapoint R."/>
            <person name="Lazzaro B.P."/>
            <person name="Lee S.J."/>
            <person name="Levesque L."/>
            <person name="Li R."/>
            <person name="Lin C.F."/>
            <person name="Lin M.F."/>
            <person name="Lindblad-Toh K."/>
            <person name="Llopart A."/>
            <person name="Long M."/>
            <person name="Low L."/>
            <person name="Lozovsky E."/>
            <person name="Lu J."/>
            <person name="Luo M."/>
            <person name="Machado C.A."/>
            <person name="Makalowski W."/>
            <person name="Marzo M."/>
            <person name="Matsuda M."/>
            <person name="Matzkin L."/>
            <person name="McAllister B."/>
            <person name="McBride C.S."/>
            <person name="McKernan B."/>
            <person name="McKernan K."/>
            <person name="Mendez-Lago M."/>
            <person name="Minx P."/>
            <person name="Mollenhauer M.U."/>
            <person name="Montooth K."/>
            <person name="Mount S.M."/>
            <person name="Mu X."/>
            <person name="Myers E."/>
            <person name="Negre B."/>
            <person name="Newfeld S."/>
            <person name="Nielsen R."/>
            <person name="Noor M.A."/>
            <person name="O'Grady P."/>
            <person name="Pachter L."/>
            <person name="Papaceit M."/>
            <person name="Parisi M.J."/>
            <person name="Parisi M."/>
            <person name="Parts L."/>
            <person name="Pedersen J.S."/>
            <person name="Pesole G."/>
            <person name="Phillippy A.M."/>
            <person name="Ponting C.P."/>
            <person name="Pop M."/>
            <person name="Porcelli D."/>
            <person name="Powell J.R."/>
            <person name="Prohaska S."/>
            <person name="Pruitt K."/>
            <person name="Puig M."/>
            <person name="Quesneville H."/>
            <person name="Ram K.R."/>
            <person name="Rand D."/>
            <person name="Rasmussen M.D."/>
            <person name="Reed L.K."/>
            <person name="Reenan R."/>
            <person name="Reily A."/>
            <person name="Remington K.A."/>
            <person name="Rieger T.T."/>
            <person name="Ritchie M.G."/>
            <person name="Robin C."/>
            <person name="Rogers Y.H."/>
            <person name="Rohde C."/>
            <person name="Rozas J."/>
            <person name="Rubenfield M.J."/>
            <person name="Ruiz A."/>
            <person name="Russo S."/>
            <person name="Salzberg S.L."/>
            <person name="Sanchez-Gracia A."/>
            <person name="Saranga D.J."/>
            <person name="Sato H."/>
            <person name="Schaeffer S.W."/>
            <person name="Schatz M.C."/>
            <person name="Schlenke T."/>
            <person name="Schwartz R."/>
            <person name="Segarra C."/>
            <person name="Singh R.S."/>
            <person name="Sirot L."/>
            <person name="Sirota M."/>
            <person name="Sisneros N.B."/>
            <person name="Smith C.D."/>
            <person name="Smith T.F."/>
            <person name="Spieth J."/>
            <person name="Stage D.E."/>
            <person name="Stark A."/>
            <person name="Stephan W."/>
            <person name="Strausberg R.L."/>
            <person name="Strempel S."/>
            <person name="Sturgill D."/>
            <person name="Sutton G."/>
            <person name="Sutton G.G."/>
            <person name="Tao W."/>
            <person name="Teichmann S."/>
            <person name="Tobari Y.N."/>
            <person name="Tomimura Y."/>
            <person name="Tsolas J.M."/>
            <person name="Valente V.L."/>
            <person name="Venter E."/>
            <person name="Venter J.C."/>
            <person name="Vicario S."/>
            <person name="Vieira F.G."/>
            <person name="Vilella A.J."/>
            <person name="Villasante A."/>
            <person name="Walenz B."/>
            <person name="Wang J."/>
            <person name="Wasserman M."/>
            <person name="Watts T."/>
            <person name="Wilson D."/>
            <person name="Wilson R.K."/>
            <person name="Wing R.A."/>
            <person name="Wolfner M.F."/>
            <person name="Wong A."/>
            <person name="Wong G.K."/>
            <person name="Wu C.I."/>
            <person name="Wu G."/>
            <person name="Yamamoto D."/>
            <person name="Yang H.P."/>
            <person name="Yang S.P."/>
            <person name="Yorke J.A."/>
            <person name="Yoshida K."/>
            <person name="Zdobnov E."/>
            <person name="Zhang P."/>
            <person name="Zhang Y."/>
            <person name="Zimin A.V."/>
            <person name="Baldwin J."/>
            <person name="Abdouelleil A."/>
            <person name="Abdulkadir J."/>
            <person name="Abebe A."/>
            <person name="Abera B."/>
            <person name="Abreu J."/>
            <person name="Acer S.C."/>
            <person name="Aftuck L."/>
            <person name="Alexander A."/>
            <person name="An P."/>
            <person name="Anderson E."/>
            <person name="Anderson S."/>
            <person name="Arachi H."/>
            <person name="Azer M."/>
            <person name="Bachantsang P."/>
            <person name="Barry A."/>
            <person name="Bayul T."/>
            <person name="Berlin A."/>
            <person name="Bessette D."/>
            <person name="Bloom T."/>
            <person name="Blye J."/>
            <person name="Boguslavskiy L."/>
            <person name="Bonnet C."/>
            <person name="Boukhgalter B."/>
            <person name="Bourzgui I."/>
            <person name="Brown A."/>
            <person name="Cahill P."/>
            <person name="Channer S."/>
            <person name="Cheshatsang Y."/>
            <person name="Chuda L."/>
            <person name="Citroen M."/>
            <person name="Collymore A."/>
            <person name="Cooke P."/>
            <person name="Costello M."/>
            <person name="D'Aco K."/>
            <person name="Daza R."/>
            <person name="De Haan G."/>
            <person name="DeGray S."/>
            <person name="DeMaso C."/>
            <person name="Dhargay N."/>
            <person name="Dooley K."/>
            <person name="Dooley E."/>
            <person name="Doricent M."/>
            <person name="Dorje P."/>
            <person name="Dorjee K."/>
            <person name="Dupes A."/>
            <person name="Elong R."/>
            <person name="Falk J."/>
            <person name="Farina A."/>
            <person name="Faro S."/>
            <person name="Ferguson D."/>
            <person name="Fisher S."/>
            <person name="Foley C.D."/>
            <person name="Franke A."/>
            <person name="Friedrich D."/>
            <person name="Gadbois L."/>
            <person name="Gearin G."/>
            <person name="Gearin C.R."/>
            <person name="Giannoukos G."/>
            <person name="Goode T."/>
            <person name="Graham J."/>
            <person name="Grandbois E."/>
            <person name="Grewal S."/>
            <person name="Gyaltsen K."/>
            <person name="Hafez N."/>
            <person name="Hagos B."/>
            <person name="Hall J."/>
            <person name="Henson C."/>
            <person name="Hollinger A."/>
            <person name="Honan T."/>
            <person name="Huard M.D."/>
            <person name="Hughes L."/>
            <person name="Hurhula B."/>
            <person name="Husby M.E."/>
            <person name="Kamat A."/>
            <person name="Kanga B."/>
            <person name="Kashin S."/>
            <person name="Khazanovich D."/>
            <person name="Kisner P."/>
            <person name="Lance K."/>
            <person name="Lara M."/>
            <person name="Lee W."/>
            <person name="Lennon N."/>
            <person name="Letendre F."/>
            <person name="LeVine R."/>
            <person name="Lipovsky A."/>
            <person name="Liu X."/>
            <person name="Liu J."/>
            <person name="Liu S."/>
            <person name="Lokyitsang T."/>
            <person name="Lokyitsang Y."/>
            <person name="Lubonja R."/>
            <person name="Lui A."/>
            <person name="MacDonald P."/>
            <person name="Magnisalis V."/>
            <person name="Maru K."/>
            <person name="Matthews C."/>
            <person name="McCusker W."/>
            <person name="McDonough S."/>
            <person name="Mehta T."/>
            <person name="Meldrim J."/>
            <person name="Meneus L."/>
            <person name="Mihai O."/>
            <person name="Mihalev A."/>
            <person name="Mihova T."/>
            <person name="Mittelman R."/>
            <person name="Mlenga V."/>
            <person name="Montmayeur A."/>
            <person name="Mulrain L."/>
            <person name="Navidi A."/>
            <person name="Naylor J."/>
            <person name="Negash T."/>
            <person name="Nguyen T."/>
            <person name="Nguyen N."/>
            <person name="Nicol R."/>
            <person name="Norbu C."/>
            <person name="Norbu N."/>
            <person name="Novod N."/>
            <person name="O'Neill B."/>
            <person name="Osman S."/>
            <person name="Markiewicz E."/>
            <person name="Oyono O.L."/>
            <person name="Patti C."/>
            <person name="Phunkhang P."/>
            <person name="Pierre F."/>
            <person name="Priest M."/>
            <person name="Raghuraman S."/>
            <person name="Rege F."/>
            <person name="Reyes R."/>
            <person name="Rise C."/>
            <person name="Rogov P."/>
            <person name="Ross K."/>
            <person name="Ryan E."/>
            <person name="Settipalli S."/>
            <person name="Shea T."/>
            <person name="Sherpa N."/>
            <person name="Shi L."/>
            <person name="Shih D."/>
            <person name="Sparrow T."/>
            <person name="Spaulding J."/>
            <person name="Stalker J."/>
            <person name="Stange-Thomann N."/>
            <person name="Stavropoulos S."/>
            <person name="Stone C."/>
            <person name="Strader C."/>
            <person name="Tesfaye S."/>
            <person name="Thomson T."/>
            <person name="Thoulutsang Y."/>
            <person name="Thoulutsang D."/>
            <person name="Topham K."/>
            <person name="Topping I."/>
            <person name="Tsamla T."/>
            <person name="Vassiliev H."/>
            <person name="Vo A."/>
            <person name="Wangchuk T."/>
            <person name="Wangdi T."/>
            <person name="Weiand M."/>
            <person name="Wilkinson J."/>
            <person name="Wilson A."/>
            <person name="Yadav S."/>
            <person name="Young G."/>
            <person name="Yu Q."/>
            <person name="Zembek L."/>
            <person name="Zhong D."/>
            <person name="Zimmer A."/>
            <person name="Zwirko Z."/>
            <person name="Jaffe D.B."/>
            <person name="Alvarez P."/>
            <person name="Brockman W."/>
            <person name="Butler J."/>
            <person name="Chin C."/>
            <person name="Gnerre S."/>
            <person name="Grabherr M."/>
            <person name="Kleber M."/>
            <person name="Mauceli E."/>
            <person name="MacCallum I."/>
        </authorList>
    </citation>
    <scope>NUCLEOTIDE SEQUENCE [LARGE SCALE GENOMIC DNA]</scope>
    <source>
        <strain evidence="11">Tucson 15010-1051.87</strain>
    </source>
</reference>
<dbReference type="InterPro" id="IPR023216">
    <property type="entry name" value="Tscrpt_reg_SKI_SnoN"/>
</dbReference>
<comment type="similarity">
    <text evidence="2">Belongs to the SKI family.</text>
</comment>
<dbReference type="SUPFAM" id="SSF46955">
    <property type="entry name" value="Putative DNA-binding domain"/>
    <property type="match status" value="1"/>
</dbReference>
<keyword evidence="4" id="KW-0805">Transcription regulation</keyword>
<dbReference type="Pfam" id="PF08782">
    <property type="entry name" value="c-SKI_SMAD_bind"/>
    <property type="match status" value="1"/>
</dbReference>
<evidence type="ECO:0000259" key="9">
    <source>
        <dbReference type="SMART" id="SM01046"/>
    </source>
</evidence>
<dbReference type="FunFam" id="3.10.390.10:FF:000001">
    <property type="entry name" value="SKI family transcriptional corepressor 1"/>
    <property type="match status" value="1"/>
</dbReference>
<evidence type="ECO:0000256" key="8">
    <source>
        <dbReference type="SAM" id="Phobius"/>
    </source>
</evidence>
<keyword evidence="6" id="KW-0539">Nucleus</keyword>
<keyword evidence="5" id="KW-0804">Transcription</keyword>
<keyword evidence="8" id="KW-0472">Membrane</keyword>
<evidence type="ECO:0000256" key="4">
    <source>
        <dbReference type="ARBA" id="ARBA00023015"/>
    </source>
</evidence>
<proteinExistence type="inferred from homology"/>
<evidence type="ECO:0000256" key="3">
    <source>
        <dbReference type="ARBA" id="ARBA00022491"/>
    </source>
</evidence>
<keyword evidence="8" id="KW-0812">Transmembrane</keyword>
<dbReference type="GO" id="GO:0000981">
    <property type="term" value="F:DNA-binding transcription factor activity, RNA polymerase II-specific"/>
    <property type="evidence" value="ECO:0007669"/>
    <property type="project" value="TreeGrafter"/>
</dbReference>
<dbReference type="Gene3D" id="3.10.390.10">
    <property type="entry name" value="SAND domain-like"/>
    <property type="match status" value="1"/>
</dbReference>
<dbReference type="InParanoid" id="D0Z789"/>
<dbReference type="InterPro" id="IPR010919">
    <property type="entry name" value="SAND-like_dom_sf"/>
</dbReference>
<dbReference type="OrthoDB" id="3938623at2759"/>
<dbReference type="SMR" id="D0Z789"/>
<feature type="transmembrane region" description="Helical" evidence="8">
    <location>
        <begin position="301"/>
        <end position="324"/>
    </location>
</feature>
<feature type="domain" description="c-SKI SMAD4-binding" evidence="9">
    <location>
        <begin position="152"/>
        <end position="245"/>
    </location>
</feature>
<dbReference type="PANTHER" id="PTHR10005:SF26">
    <property type="entry name" value="CORL"/>
    <property type="match status" value="1"/>
</dbReference>
<dbReference type="PANTHER" id="PTHR10005">
    <property type="entry name" value="SKI ONCOGENE-RELATED"/>
    <property type="match status" value="1"/>
</dbReference>
<dbReference type="Proteomes" id="UP000008792">
    <property type="component" value="Chromosome 6"/>
</dbReference>
<dbReference type="GO" id="GO:0000122">
    <property type="term" value="P:negative regulation of transcription by RNA polymerase II"/>
    <property type="evidence" value="ECO:0007669"/>
    <property type="project" value="TreeGrafter"/>
</dbReference>
<comment type="subcellular location">
    <subcellularLocation>
        <location evidence="1">Nucleus</location>
    </subcellularLocation>
</comment>
<dbReference type="CDD" id="cd21080">
    <property type="entry name" value="DHD_Skor"/>
    <property type="match status" value="1"/>
</dbReference>
<dbReference type="GO" id="GO:0005667">
    <property type="term" value="C:transcription regulator complex"/>
    <property type="evidence" value="ECO:0007669"/>
    <property type="project" value="TreeGrafter"/>
</dbReference>
<dbReference type="FunFam" id="3.10.260.20:FF:000003">
    <property type="entry name" value="SKI family transcriptional corepressor 1 homolog-B-like"/>
    <property type="match status" value="1"/>
</dbReference>
<organism evidence="10 11">
    <name type="scientific">Drosophila virilis</name>
    <name type="common">Fruit fly</name>
    <dbReference type="NCBI Taxonomy" id="7244"/>
    <lineage>
        <taxon>Eukaryota</taxon>
        <taxon>Metazoa</taxon>
        <taxon>Ecdysozoa</taxon>
        <taxon>Arthropoda</taxon>
        <taxon>Hexapoda</taxon>
        <taxon>Insecta</taxon>
        <taxon>Pterygota</taxon>
        <taxon>Neoptera</taxon>
        <taxon>Endopterygota</taxon>
        <taxon>Diptera</taxon>
        <taxon>Brachycera</taxon>
        <taxon>Muscomorpha</taxon>
        <taxon>Ephydroidea</taxon>
        <taxon>Drosophilidae</taxon>
        <taxon>Drosophila</taxon>
    </lineage>
</organism>
<evidence type="ECO:0000256" key="5">
    <source>
        <dbReference type="ARBA" id="ARBA00023163"/>
    </source>
</evidence>
<dbReference type="Gene3D" id="3.10.260.20">
    <property type="entry name" value="Ski"/>
    <property type="match status" value="1"/>
</dbReference>
<evidence type="ECO:0000256" key="2">
    <source>
        <dbReference type="ARBA" id="ARBA00009513"/>
    </source>
</evidence>
<feature type="compositionally biased region" description="Low complexity" evidence="7">
    <location>
        <begin position="603"/>
        <end position="614"/>
    </location>
</feature>
<name>D0Z789_DROVI</name>
<dbReference type="GO" id="GO:0000978">
    <property type="term" value="F:RNA polymerase II cis-regulatory region sequence-specific DNA binding"/>
    <property type="evidence" value="ECO:0007669"/>
    <property type="project" value="TreeGrafter"/>
</dbReference>
<dbReference type="STRING" id="7244.D0Z789"/>
<evidence type="ECO:0000313" key="11">
    <source>
        <dbReference type="Proteomes" id="UP000008792"/>
    </source>
</evidence>
<dbReference type="AlphaFoldDB" id="D0Z789"/>
<dbReference type="SUPFAM" id="SSF63763">
    <property type="entry name" value="SAND domain-like"/>
    <property type="match status" value="1"/>
</dbReference>
<dbReference type="InterPro" id="IPR037000">
    <property type="entry name" value="Ski_DNA-bd_sf"/>
</dbReference>
<dbReference type="GO" id="GO:0030514">
    <property type="term" value="P:negative regulation of BMP signaling pathway"/>
    <property type="evidence" value="ECO:0007669"/>
    <property type="project" value="TreeGrafter"/>
</dbReference>
<protein>
    <recommendedName>
        <fullName evidence="9">c-SKI SMAD4-binding domain-containing protein</fullName>
    </recommendedName>
</protein>
<feature type="region of interest" description="Disordered" evidence="7">
    <location>
        <begin position="654"/>
        <end position="720"/>
    </location>
</feature>
<keyword evidence="8" id="KW-1133">Transmembrane helix</keyword>
<dbReference type="SMART" id="SM01046">
    <property type="entry name" value="c-SKI_SMAD_bind"/>
    <property type="match status" value="1"/>
</dbReference>
<evidence type="ECO:0000256" key="7">
    <source>
        <dbReference type="SAM" id="MobiDB-lite"/>
    </source>
</evidence>
<dbReference type="GO" id="GO:0005737">
    <property type="term" value="C:cytoplasm"/>
    <property type="evidence" value="ECO:0007669"/>
    <property type="project" value="TreeGrafter"/>
</dbReference>
<feature type="transmembrane region" description="Helical" evidence="8">
    <location>
        <begin position="45"/>
        <end position="64"/>
    </location>
</feature>
<dbReference type="Pfam" id="PF02437">
    <property type="entry name" value="Ski_Sno_DHD"/>
    <property type="match status" value="1"/>
</dbReference>
<keyword evidence="11" id="KW-1185">Reference proteome</keyword>
<gene>
    <name evidence="10" type="ORF">DVIR88_6g0073</name>
</gene>
<dbReference type="InterPro" id="IPR009061">
    <property type="entry name" value="DNA-bd_dom_put_sf"/>
</dbReference>
<dbReference type="InterPro" id="IPR003380">
    <property type="entry name" value="SKI/SNO/DAC"/>
</dbReference>
<accession>D0Z789</accession>
<dbReference type="EMBL" id="CM000831">
    <property type="protein sequence ID" value="ACY70536.1"/>
    <property type="molecule type" value="Genomic_DNA"/>
</dbReference>
<keyword evidence="3" id="KW-0678">Repressor</keyword>
<feature type="region of interest" description="Disordered" evidence="7">
    <location>
        <begin position="600"/>
        <end position="623"/>
    </location>
</feature>
<dbReference type="GO" id="GO:0046332">
    <property type="term" value="F:SMAD binding"/>
    <property type="evidence" value="ECO:0007669"/>
    <property type="project" value="InterPro"/>
</dbReference>
<evidence type="ECO:0000256" key="1">
    <source>
        <dbReference type="ARBA" id="ARBA00004123"/>
    </source>
</evidence>
<evidence type="ECO:0000256" key="6">
    <source>
        <dbReference type="ARBA" id="ARBA00023242"/>
    </source>
</evidence>
<evidence type="ECO:0000313" key="10">
    <source>
        <dbReference type="EMBL" id="ACY70536.1"/>
    </source>
</evidence>
<dbReference type="InterPro" id="IPR014890">
    <property type="entry name" value="c-SKI_SMAD4-bd_dom"/>
</dbReference>